<dbReference type="PANTHER" id="PTHR43711:SF1">
    <property type="entry name" value="HISTIDINE KINASE 1"/>
    <property type="match status" value="1"/>
</dbReference>
<dbReference type="SUPFAM" id="SSF55874">
    <property type="entry name" value="ATPase domain of HSP90 chaperone/DNA topoisomerase II/histidine kinase"/>
    <property type="match status" value="1"/>
</dbReference>
<dbReference type="SMART" id="SM00387">
    <property type="entry name" value="HATPase_c"/>
    <property type="match status" value="1"/>
</dbReference>
<keyword evidence="6 11" id="KW-0418">Kinase</keyword>
<evidence type="ECO:0000256" key="5">
    <source>
        <dbReference type="ARBA" id="ARBA00022679"/>
    </source>
</evidence>
<evidence type="ECO:0000256" key="2">
    <source>
        <dbReference type="ARBA" id="ARBA00006402"/>
    </source>
</evidence>
<dbReference type="SUPFAM" id="SSF47384">
    <property type="entry name" value="Homodimeric domain of signal transducing histidine kinase"/>
    <property type="match status" value="1"/>
</dbReference>
<dbReference type="InterPro" id="IPR003661">
    <property type="entry name" value="HisK_dim/P_dom"/>
</dbReference>
<dbReference type="Pfam" id="PF14361">
    <property type="entry name" value="RsbRD_N"/>
    <property type="match status" value="1"/>
</dbReference>
<keyword evidence="9" id="KW-0175">Coiled coil</keyword>
<dbReference type="PANTHER" id="PTHR43711">
    <property type="entry name" value="TWO-COMPONENT HISTIDINE KINASE"/>
    <property type="match status" value="1"/>
</dbReference>
<dbReference type="CDD" id="cd00082">
    <property type="entry name" value="HisKA"/>
    <property type="match status" value="1"/>
</dbReference>
<comment type="caution">
    <text evidence="11">The sequence shown here is derived from an EMBL/GenBank/DDBJ whole genome shotgun (WGS) entry which is preliminary data.</text>
</comment>
<dbReference type="InterPro" id="IPR005467">
    <property type="entry name" value="His_kinase_dom"/>
</dbReference>
<keyword evidence="5" id="KW-0808">Transferase</keyword>
<dbReference type="Gene3D" id="1.10.287.130">
    <property type="match status" value="1"/>
</dbReference>
<dbReference type="RefSeq" id="WP_191760548.1">
    <property type="nucleotide sequence ID" value="NZ_VJXY01000039.1"/>
</dbReference>
<evidence type="ECO:0000313" key="12">
    <source>
        <dbReference type="Proteomes" id="UP001165986"/>
    </source>
</evidence>
<evidence type="ECO:0000256" key="6">
    <source>
        <dbReference type="ARBA" id="ARBA00022777"/>
    </source>
</evidence>
<evidence type="ECO:0000256" key="4">
    <source>
        <dbReference type="ARBA" id="ARBA00022553"/>
    </source>
</evidence>
<comment type="similarity">
    <text evidence="2">In the N-terminal section; belongs to the phytochrome family.</text>
</comment>
<keyword evidence="4" id="KW-0597">Phosphoprotein</keyword>
<evidence type="ECO:0000256" key="1">
    <source>
        <dbReference type="ARBA" id="ARBA00000085"/>
    </source>
</evidence>
<keyword evidence="7" id="KW-0902">Two-component regulatory system</keyword>
<feature type="coiled-coil region" evidence="9">
    <location>
        <begin position="141"/>
        <end position="175"/>
    </location>
</feature>
<dbReference type="InterPro" id="IPR036890">
    <property type="entry name" value="HATPase_C_sf"/>
</dbReference>
<feature type="domain" description="Histidine kinase" evidence="10">
    <location>
        <begin position="171"/>
        <end position="394"/>
    </location>
</feature>
<name>A0AA40VU68_9NOST</name>
<evidence type="ECO:0000256" key="9">
    <source>
        <dbReference type="SAM" id="Coils"/>
    </source>
</evidence>
<dbReference type="SMART" id="SM00388">
    <property type="entry name" value="HisKA"/>
    <property type="match status" value="1"/>
</dbReference>
<comment type="catalytic activity">
    <reaction evidence="1">
        <text>ATP + protein L-histidine = ADP + protein N-phospho-L-histidine.</text>
        <dbReference type="EC" id="2.7.13.3"/>
    </reaction>
</comment>
<dbReference type="PROSITE" id="PS50109">
    <property type="entry name" value="HIS_KIN"/>
    <property type="match status" value="1"/>
</dbReference>
<dbReference type="InterPro" id="IPR003594">
    <property type="entry name" value="HATPase_dom"/>
</dbReference>
<dbReference type="FunFam" id="3.30.565.10:FF:000010">
    <property type="entry name" value="Sensor histidine kinase RcsC"/>
    <property type="match status" value="1"/>
</dbReference>
<dbReference type="Pfam" id="PF00512">
    <property type="entry name" value="HisKA"/>
    <property type="match status" value="1"/>
</dbReference>
<gene>
    <name evidence="11" type="ORF">FNW02_26865</name>
</gene>
<evidence type="ECO:0000256" key="8">
    <source>
        <dbReference type="ARBA" id="ARBA00074306"/>
    </source>
</evidence>
<proteinExistence type="inferred from homology"/>
<protein>
    <recommendedName>
        <fullName evidence="8">Circadian input-output histidine kinase CikA</fullName>
        <ecNumber evidence="3">2.7.13.3</ecNumber>
    </recommendedName>
</protein>
<evidence type="ECO:0000256" key="7">
    <source>
        <dbReference type="ARBA" id="ARBA00023012"/>
    </source>
</evidence>
<dbReference type="InterPro" id="IPR004358">
    <property type="entry name" value="Sig_transdc_His_kin-like_C"/>
</dbReference>
<dbReference type="InterPro" id="IPR036097">
    <property type="entry name" value="HisK_dim/P_sf"/>
</dbReference>
<sequence>MQDFSHLLSQKVDAIAQQWVEAVAQDQQIKSTENLSKTAIRDHVPHVLTALVTVLAHTQASDIKTIVEASLEHGLLRAEQGFDPTEVVREYHLLRTIIFTNLRAELLQGTVEEVLRSVSLINAVVDEAIAQCFQSYVKERLNELEHLQNQLILTVEELRRLVRTSQENLNMLAHELKTPLTSIIGYSELFIRQQRSPELKDTVTSVEHIERVLRSGRQLLHIINDALELSRYESGGMQLHLATTDVHSIINTVVETMQPLADKQQLKLLLNCENAPMQVLTDPLRLQQILTNLVSNAIRYTETGSVTIECHSFISNQWAITVRDTGIGIALEDQERIFEPFARAEHSKKLHLPDSTGLGLAIVARMVKLLQGEINLTSEVGVGSTFTVTLPLEVITEVEFIAKTFQ</sequence>
<reference evidence="11" key="1">
    <citation type="submission" date="2019-07" db="EMBL/GenBank/DDBJ databases">
        <title>Toxilogical consequences of a new and cryptic species of cyanobacteria (Komarekiella delphini-convector) recovered from the epidermis of a bottlenose dolphin and 1500 ft. in the air.</title>
        <authorList>
            <person name="Brown A.O."/>
            <person name="Dvorak P."/>
            <person name="Villanueva C.D."/>
            <person name="Foss A.J."/>
            <person name="Garvey A.D."/>
            <person name="Gibson Q.A."/>
            <person name="Johansen J.R."/>
            <person name="Casamatta D.A."/>
        </authorList>
    </citation>
    <scope>NUCLEOTIDE SEQUENCE</scope>
    <source>
        <strain evidence="11">SJRDD-AB1</strain>
    </source>
</reference>
<dbReference type="CDD" id="cd16922">
    <property type="entry name" value="HATPase_EvgS-ArcB-TorS-like"/>
    <property type="match status" value="1"/>
</dbReference>
<evidence type="ECO:0000256" key="3">
    <source>
        <dbReference type="ARBA" id="ARBA00012438"/>
    </source>
</evidence>
<dbReference type="EC" id="2.7.13.3" evidence="3"/>
<dbReference type="EMBL" id="VJXY01000039">
    <property type="protein sequence ID" value="MBD6619351.1"/>
    <property type="molecule type" value="Genomic_DNA"/>
</dbReference>
<accession>A0AA40VU68</accession>
<evidence type="ECO:0000259" key="10">
    <source>
        <dbReference type="PROSITE" id="PS50109"/>
    </source>
</evidence>
<dbReference type="GO" id="GO:0000155">
    <property type="term" value="F:phosphorelay sensor kinase activity"/>
    <property type="evidence" value="ECO:0007669"/>
    <property type="project" value="InterPro"/>
</dbReference>
<dbReference type="Proteomes" id="UP001165986">
    <property type="component" value="Unassembled WGS sequence"/>
</dbReference>
<dbReference type="Gene3D" id="3.30.565.10">
    <property type="entry name" value="Histidine kinase-like ATPase, C-terminal domain"/>
    <property type="match status" value="1"/>
</dbReference>
<dbReference type="InterPro" id="IPR025751">
    <property type="entry name" value="RsbRD_N_dom"/>
</dbReference>
<dbReference type="AlphaFoldDB" id="A0AA40VU68"/>
<keyword evidence="12" id="KW-1185">Reference proteome</keyword>
<dbReference type="PRINTS" id="PR00344">
    <property type="entry name" value="BCTRLSENSOR"/>
</dbReference>
<organism evidence="11 12">
    <name type="scientific">Komarekiella delphini-convector SJRDD-AB1</name>
    <dbReference type="NCBI Taxonomy" id="2593771"/>
    <lineage>
        <taxon>Bacteria</taxon>
        <taxon>Bacillati</taxon>
        <taxon>Cyanobacteriota</taxon>
        <taxon>Cyanophyceae</taxon>
        <taxon>Nostocales</taxon>
        <taxon>Nostocaceae</taxon>
        <taxon>Komarekiella</taxon>
        <taxon>Komarekiella delphini-convector</taxon>
    </lineage>
</organism>
<dbReference type="Pfam" id="PF02518">
    <property type="entry name" value="HATPase_c"/>
    <property type="match status" value="1"/>
</dbReference>
<dbReference type="InterPro" id="IPR050736">
    <property type="entry name" value="Sensor_HK_Regulatory"/>
</dbReference>
<evidence type="ECO:0000313" key="11">
    <source>
        <dbReference type="EMBL" id="MBD6619351.1"/>
    </source>
</evidence>